<dbReference type="EMBL" id="JAQNSI010000298">
    <property type="protein sequence ID" value="MDC1901054.1"/>
    <property type="molecule type" value="Genomic_DNA"/>
</dbReference>
<reference evidence="2" key="1">
    <citation type="submission" date="2022-10" db="EMBL/GenBank/DDBJ databases">
        <title>Human gut microbiome strain richness.</title>
        <authorList>
            <person name="Chen-Liaw A."/>
        </authorList>
    </citation>
    <scope>NUCLEOTIDE SEQUENCE</scope>
    <source>
        <strain evidence="2">1001713st1_F9_1001713B170221_170320</strain>
    </source>
</reference>
<feature type="chain" id="PRO_5043375255" evidence="1">
    <location>
        <begin position="27"/>
        <end position="243"/>
    </location>
</feature>
<feature type="non-terminal residue" evidence="2">
    <location>
        <position position="243"/>
    </location>
</feature>
<keyword evidence="1" id="KW-0732">Signal</keyword>
<dbReference type="InterPro" id="IPR029033">
    <property type="entry name" value="His_PPase_superfam"/>
</dbReference>
<accession>A0AAW6H4B1</accession>
<comment type="caution">
    <text evidence="2">The sequence shown here is derived from an EMBL/GenBank/DDBJ whole genome shotgun (WGS) entry which is preliminary data.</text>
</comment>
<proteinExistence type="predicted"/>
<feature type="signal peptide" evidence="1">
    <location>
        <begin position="1"/>
        <end position="26"/>
    </location>
</feature>
<sequence>MNFRLKRIVFSTILFAASAVHTSSYAQATREEIFDNIAVTGGVYYAYPAPGVQTKAPKGYEPFYISHFGRHGSRWLISDEEYIRVMEVFEKAHQAGKLTPLGEDVRKRLAIVWADAEGRGGDLSPVGVDQQRGIAERMYQAFPEVFKGAPEMSACATLVIRCVLSMDAFCERLKEFNPQLKIERESSNKYMPYLNFHTQEAMKFTSHKGPWYEEFRKFEKSHVRPERLMNSLFSDKEFVHKRV</sequence>
<evidence type="ECO:0000313" key="3">
    <source>
        <dbReference type="Proteomes" id="UP001222603"/>
    </source>
</evidence>
<dbReference type="SUPFAM" id="SSF53254">
    <property type="entry name" value="Phosphoglycerate mutase-like"/>
    <property type="match status" value="1"/>
</dbReference>
<organism evidence="2 3">
    <name type="scientific">Bacteroides uniformis</name>
    <dbReference type="NCBI Taxonomy" id="820"/>
    <lineage>
        <taxon>Bacteria</taxon>
        <taxon>Pseudomonadati</taxon>
        <taxon>Bacteroidota</taxon>
        <taxon>Bacteroidia</taxon>
        <taxon>Bacteroidales</taxon>
        <taxon>Bacteroidaceae</taxon>
        <taxon>Bacteroides</taxon>
    </lineage>
</organism>
<dbReference type="Proteomes" id="UP001222603">
    <property type="component" value="Unassembled WGS sequence"/>
</dbReference>
<protein>
    <submittedName>
        <fullName evidence="2">Histidine-type phosphatase</fullName>
    </submittedName>
</protein>
<gene>
    <name evidence="2" type="ORF">POZ10_10540</name>
</gene>
<name>A0AAW6H4B1_BACUN</name>
<evidence type="ECO:0000313" key="2">
    <source>
        <dbReference type="EMBL" id="MDC1901054.1"/>
    </source>
</evidence>
<dbReference type="AlphaFoldDB" id="A0AAW6H4B1"/>
<evidence type="ECO:0000256" key="1">
    <source>
        <dbReference type="SAM" id="SignalP"/>
    </source>
</evidence>
<dbReference type="Gene3D" id="3.40.50.1240">
    <property type="entry name" value="Phosphoglycerate mutase-like"/>
    <property type="match status" value="1"/>
</dbReference>